<dbReference type="Gene3D" id="1.20.5.420">
    <property type="entry name" value="Immunoglobulin FC, subunit C"/>
    <property type="match status" value="1"/>
</dbReference>
<feature type="compositionally biased region" description="Basic and acidic residues" evidence="1">
    <location>
        <begin position="647"/>
        <end position="663"/>
    </location>
</feature>
<feature type="non-terminal residue" evidence="3">
    <location>
        <position position="1156"/>
    </location>
</feature>
<feature type="region of interest" description="Disordered" evidence="1">
    <location>
        <begin position="38"/>
        <end position="88"/>
    </location>
</feature>
<dbReference type="SUPFAM" id="SSF53474">
    <property type="entry name" value="alpha/beta-Hydrolases"/>
    <property type="match status" value="1"/>
</dbReference>
<dbReference type="Pfam" id="PF26363">
    <property type="entry name" value="Phospholipase-like"/>
    <property type="match status" value="1"/>
</dbReference>
<accession>A0A1V9RCV3</accession>
<feature type="compositionally biased region" description="Low complexity" evidence="1">
    <location>
        <begin position="74"/>
        <end position="85"/>
    </location>
</feature>
<name>A0A1V9RCV3_9LACO</name>
<dbReference type="SUPFAM" id="SSF46997">
    <property type="entry name" value="Bacterial immunoglobulin/albumin-binding domains"/>
    <property type="match status" value="1"/>
</dbReference>
<comment type="caution">
    <text evidence="3">The sequence shown here is derived from an EMBL/GenBank/DDBJ whole genome shotgun (WGS) entry which is preliminary data.</text>
</comment>
<dbReference type="Proteomes" id="UP000192575">
    <property type="component" value="Unassembled WGS sequence"/>
</dbReference>
<gene>
    <name evidence="3" type="ORF">B6U56_05975</name>
</gene>
<organism evidence="3 4">
    <name type="scientific">Ligilactobacillus salivarius</name>
    <dbReference type="NCBI Taxonomy" id="1624"/>
    <lineage>
        <taxon>Bacteria</taxon>
        <taxon>Bacillati</taxon>
        <taxon>Bacillota</taxon>
        <taxon>Bacilli</taxon>
        <taxon>Lactobacillales</taxon>
        <taxon>Lactobacillaceae</taxon>
        <taxon>Ligilactobacillus</taxon>
    </lineage>
</organism>
<dbReference type="Pfam" id="PF01468">
    <property type="entry name" value="GA"/>
    <property type="match status" value="1"/>
</dbReference>
<dbReference type="InterPro" id="IPR002988">
    <property type="entry name" value="GA_module"/>
</dbReference>
<dbReference type="Gene3D" id="3.40.50.1820">
    <property type="entry name" value="alpha/beta hydrolase"/>
    <property type="match status" value="1"/>
</dbReference>
<evidence type="ECO:0000259" key="2">
    <source>
        <dbReference type="Pfam" id="PF01468"/>
    </source>
</evidence>
<evidence type="ECO:0000256" key="1">
    <source>
        <dbReference type="SAM" id="MobiDB-lite"/>
    </source>
</evidence>
<dbReference type="Gene3D" id="1.20.120.1850">
    <property type="entry name" value="Ebh helix bundles repeating unit (S and A modules)"/>
    <property type="match status" value="1"/>
</dbReference>
<feature type="compositionally biased region" description="Basic and acidic residues" evidence="1">
    <location>
        <begin position="748"/>
        <end position="767"/>
    </location>
</feature>
<evidence type="ECO:0000313" key="3">
    <source>
        <dbReference type="EMBL" id="OQQ90819.1"/>
    </source>
</evidence>
<feature type="domain" description="Protein G-related albumin-binding (GA) module" evidence="2">
    <location>
        <begin position="522"/>
        <end position="573"/>
    </location>
</feature>
<dbReference type="InterPro" id="IPR029058">
    <property type="entry name" value="AB_hydrolase_fold"/>
</dbReference>
<dbReference type="EMBL" id="NBEF01000017">
    <property type="protein sequence ID" value="OQQ90819.1"/>
    <property type="molecule type" value="Genomic_DNA"/>
</dbReference>
<protein>
    <recommendedName>
        <fullName evidence="2">Protein G-related albumin-binding (GA) module domain-containing protein</fullName>
    </recommendedName>
</protein>
<dbReference type="RefSeq" id="WP_081534748.1">
    <property type="nucleotide sequence ID" value="NZ_NBEF01000017.1"/>
</dbReference>
<feature type="compositionally biased region" description="Low complexity" evidence="1">
    <location>
        <begin position="43"/>
        <end position="58"/>
    </location>
</feature>
<dbReference type="InterPro" id="IPR009063">
    <property type="entry name" value="Ig/albumin-bd_sf"/>
</dbReference>
<feature type="region of interest" description="Disordered" evidence="1">
    <location>
        <begin position="647"/>
        <end position="1156"/>
    </location>
</feature>
<evidence type="ECO:0000313" key="4">
    <source>
        <dbReference type="Proteomes" id="UP000192575"/>
    </source>
</evidence>
<dbReference type="Pfam" id="PF07554">
    <property type="entry name" value="FIVAR"/>
    <property type="match status" value="1"/>
</dbReference>
<proteinExistence type="predicted"/>
<reference evidence="3 4" key="1">
    <citation type="submission" date="2017-03" db="EMBL/GenBank/DDBJ databases">
        <title>Phylogenomics and comparative genomics of Lactobacillus salivarius, a mammalian gut commensal.</title>
        <authorList>
            <person name="Harris H.M."/>
        </authorList>
    </citation>
    <scope>NUCLEOTIDE SEQUENCE [LARGE SCALE GENOMIC DNA]</scope>
    <source>
        <strain evidence="3 4">JCM 1047</strain>
    </source>
</reference>
<sequence length="1156" mass="126735">MEKKVKYSIRKKSGVRAASYIIGVSLLGGSLMMTPPIQANEVTPTTPTTTLTSQNNTTEIKQTESENTDINKATNTTTNESTSDEVISNNTETEQIQTPYPTNTSANNDAIYKITDTDHDGIIDQYDKNPEKWDVSDRDLRFFTELSYRSPQELDQIFTGNNDTIDKFNQEKTFNVADVREILDDWRMDRQINNPDGFSATFFSTKDNQVVVAFRGTNDNADADDDIDIFNGAQPGQVKNLDQVLEDLQPYKEIYLTGHSLGGYLAEYFAATKLMYDPRFVRGAVFNAPGIKDSWSWISGKLEHRLAAKNSKILSKEFYTNDADSRVTILEHKMQSYAIHKDTVGSLYYYPNTQWAYAVNGTGTHSSGNFFGKKYSSEMKNWFTVGYRMDTPYVSEDVDHDGFGDQLEKAIGTNYMDSNSKPTLNVFYKVKNTGNVVVPTFSDLNTYLINEKISVEFDPQYEYYKKQIPTFQPVELKYEYLNYPQSVAGNVESIIIQVKVDFPDGSKSIIVDVPVEFQQAKTLNVAKNKIKDRIDQMLELTVDQKDDFNKQIDEVTNIRDLAEVLKSAQEQADLNLKTSKDELESLIAESVTVKKSVIYVKADEDKRQAYDDLLETARAVLDDKNVMKIEIDSIISKLKQTQLALNGKEETPVDPSEPGKEPETPVDPSEPGKEPETPVGPSEPGKESETPVDPSEPGKEPETPVDPSEPGKESETPVDPSEPGKEPETPVDPSELGKEPETPVDPSEPGKEPKTPVDPSESGKEPETPVDPSEPGKEPETPVDPSEPGKEPEIPVDPSEPGKEPETPVDPSESGKEPETPVDPSEPGKEPETPVDPSESGKEPETPVDPSEPGKEPETSVDPSESGKEPETPVDPSESGKEPEIPVDPSEPGKEPEIPVDPSESGKEPEIPVDPSEPGKEPETPVNPSEPGKEPETPVDPSEPGKEPETPVDPSESGKEPETPVNPSEPGKEPETPVDPSEPGKEPEIPVDPSEPGKEPETPVNPSEPGKEPETPIDPSEPGKEPETPVDPSEPGKEPETPVDPSKPGKEPETPVDLSEPGKEPETPVDPSKPGKEPETPVDPSEPGKEPETPVDPSEPGKEPEIPVDPSEPGKEPETPVDPSKPGKEPETPVDLSEPGKEPETPVDPSEPGKEP</sequence>
<dbReference type="AlphaFoldDB" id="A0A1V9RCV3"/>